<dbReference type="EMBL" id="LHQQ01000023">
    <property type="protein sequence ID" value="KOS46876.1"/>
    <property type="molecule type" value="Genomic_DNA"/>
</dbReference>
<keyword evidence="4" id="KW-1185">Reference proteome</keyword>
<keyword evidence="2" id="KW-0732">Signal</keyword>
<feature type="signal peptide" evidence="2">
    <location>
        <begin position="1"/>
        <end position="19"/>
    </location>
</feature>
<dbReference type="AlphaFoldDB" id="A0A0M8P7F7"/>
<organism evidence="3 4">
    <name type="scientific">Penicillium nordicum</name>
    <dbReference type="NCBI Taxonomy" id="229535"/>
    <lineage>
        <taxon>Eukaryota</taxon>
        <taxon>Fungi</taxon>
        <taxon>Dikarya</taxon>
        <taxon>Ascomycota</taxon>
        <taxon>Pezizomycotina</taxon>
        <taxon>Eurotiomycetes</taxon>
        <taxon>Eurotiomycetidae</taxon>
        <taxon>Eurotiales</taxon>
        <taxon>Aspergillaceae</taxon>
        <taxon>Penicillium</taxon>
    </lineage>
</organism>
<feature type="compositionally biased region" description="Basic and acidic residues" evidence="1">
    <location>
        <begin position="52"/>
        <end position="66"/>
    </location>
</feature>
<sequence>MIAFLLLSAALWQRNLSTAKGGPALPSRGHCHLLNILGELLLENPRLGVRSGQEREERRREEEKLSTTDVDLSHVGAEPQAPRHPTKIYPTSGSRLLVRAAS</sequence>
<proteinExistence type="predicted"/>
<reference evidence="3 4" key="1">
    <citation type="submission" date="2015-08" db="EMBL/GenBank/DDBJ databases">
        <title>Genome sequencing of Penicillium nordicum.</title>
        <authorList>
            <person name="Nguyen H.D."/>
            <person name="Seifert K.A."/>
        </authorList>
    </citation>
    <scope>NUCLEOTIDE SEQUENCE [LARGE SCALE GENOMIC DNA]</scope>
    <source>
        <strain evidence="3 4">DAOMC 185683</strain>
    </source>
</reference>
<protein>
    <submittedName>
        <fullName evidence="3">Uncharacterized protein</fullName>
    </submittedName>
</protein>
<name>A0A0M8P7F7_9EURO</name>
<evidence type="ECO:0000256" key="1">
    <source>
        <dbReference type="SAM" id="MobiDB-lite"/>
    </source>
</evidence>
<feature type="region of interest" description="Disordered" evidence="1">
    <location>
        <begin position="47"/>
        <end position="102"/>
    </location>
</feature>
<evidence type="ECO:0000313" key="3">
    <source>
        <dbReference type="EMBL" id="KOS46876.1"/>
    </source>
</evidence>
<feature type="chain" id="PRO_5005819525" evidence="2">
    <location>
        <begin position="20"/>
        <end position="102"/>
    </location>
</feature>
<dbReference type="Proteomes" id="UP000037696">
    <property type="component" value="Unassembled WGS sequence"/>
</dbReference>
<evidence type="ECO:0000313" key="4">
    <source>
        <dbReference type="Proteomes" id="UP000037696"/>
    </source>
</evidence>
<evidence type="ECO:0000256" key="2">
    <source>
        <dbReference type="SAM" id="SignalP"/>
    </source>
</evidence>
<gene>
    <name evidence="3" type="ORF">ACN38_g2156</name>
</gene>
<comment type="caution">
    <text evidence="3">The sequence shown here is derived from an EMBL/GenBank/DDBJ whole genome shotgun (WGS) entry which is preliminary data.</text>
</comment>
<accession>A0A0M8P7F7</accession>